<dbReference type="KEGG" id="egl:EGR_06427"/>
<dbReference type="Proteomes" id="UP000019149">
    <property type="component" value="Unassembled WGS sequence"/>
</dbReference>
<keyword evidence="3" id="KW-1185">Reference proteome</keyword>
<feature type="compositionally biased region" description="Basic and acidic residues" evidence="1">
    <location>
        <begin position="163"/>
        <end position="172"/>
    </location>
</feature>
<dbReference type="AlphaFoldDB" id="W6UD70"/>
<organism evidence="2 3">
    <name type="scientific">Echinococcus granulosus</name>
    <name type="common">Hydatid tapeworm</name>
    <dbReference type="NCBI Taxonomy" id="6210"/>
    <lineage>
        <taxon>Eukaryota</taxon>
        <taxon>Metazoa</taxon>
        <taxon>Spiralia</taxon>
        <taxon>Lophotrochozoa</taxon>
        <taxon>Platyhelminthes</taxon>
        <taxon>Cestoda</taxon>
        <taxon>Eucestoda</taxon>
        <taxon>Cyclophyllidea</taxon>
        <taxon>Taeniidae</taxon>
        <taxon>Echinococcus</taxon>
        <taxon>Echinococcus granulosus group</taxon>
    </lineage>
</organism>
<dbReference type="RefSeq" id="XP_024349952.1">
    <property type="nucleotide sequence ID" value="XM_024495676.1"/>
</dbReference>
<evidence type="ECO:0000313" key="2">
    <source>
        <dbReference type="EMBL" id="EUB58756.1"/>
    </source>
</evidence>
<comment type="caution">
    <text evidence="2">The sequence shown here is derived from an EMBL/GenBank/DDBJ whole genome shotgun (WGS) entry which is preliminary data.</text>
</comment>
<proteinExistence type="predicted"/>
<feature type="region of interest" description="Disordered" evidence="1">
    <location>
        <begin position="49"/>
        <end position="127"/>
    </location>
</feature>
<feature type="compositionally biased region" description="Acidic residues" evidence="1">
    <location>
        <begin position="78"/>
        <end position="103"/>
    </location>
</feature>
<reference evidence="2 3" key="1">
    <citation type="journal article" date="2013" name="Nat. Genet.">
        <title>The genome of the hydatid tapeworm Echinococcus granulosus.</title>
        <authorList>
            <person name="Zheng H."/>
            <person name="Zhang W."/>
            <person name="Zhang L."/>
            <person name="Zhang Z."/>
            <person name="Li J."/>
            <person name="Lu G."/>
            <person name="Zhu Y."/>
            <person name="Wang Y."/>
            <person name="Huang Y."/>
            <person name="Liu J."/>
            <person name="Kang H."/>
            <person name="Chen J."/>
            <person name="Wang L."/>
            <person name="Chen A."/>
            <person name="Yu S."/>
            <person name="Gao Z."/>
            <person name="Jin L."/>
            <person name="Gu W."/>
            <person name="Wang Z."/>
            <person name="Zhao L."/>
            <person name="Shi B."/>
            <person name="Wen H."/>
            <person name="Lin R."/>
            <person name="Jones M.K."/>
            <person name="Brejova B."/>
            <person name="Vinar T."/>
            <person name="Zhao G."/>
            <person name="McManus D.P."/>
            <person name="Chen Z."/>
            <person name="Zhou Y."/>
            <person name="Wang S."/>
        </authorList>
    </citation>
    <scope>NUCLEOTIDE SEQUENCE [LARGE SCALE GENOMIC DNA]</scope>
</reference>
<feature type="compositionally biased region" description="Basic and acidic residues" evidence="1">
    <location>
        <begin position="104"/>
        <end position="120"/>
    </location>
</feature>
<dbReference type="EMBL" id="APAU02000056">
    <property type="protein sequence ID" value="EUB58756.1"/>
    <property type="molecule type" value="Genomic_DNA"/>
</dbReference>
<name>W6UD70_ECHGR</name>
<evidence type="ECO:0000313" key="3">
    <source>
        <dbReference type="Proteomes" id="UP000019149"/>
    </source>
</evidence>
<dbReference type="GeneID" id="36342142"/>
<feature type="compositionally biased region" description="Basic and acidic residues" evidence="1">
    <location>
        <begin position="67"/>
        <end position="77"/>
    </location>
</feature>
<sequence length="306" mass="35551">MTLLALLSVSLHAVPIEKEGDFNSNLEQTPEEDQFDDNVQMIFWFWDNSDDDKDAADGYDKDDDGDRYDKDVENRYDGDDDDSRYDGDEEKGDDSYDRDDDDVRNDIDDNAKSDSDDGSRRGNRYGIGRRRDDRYDAMCVCDDNSRYDVDDDDSRRSRHRIGRGADRQNERDLDTDEDNDEDARKVINDTDLCDEDDDGRGRSRHRVGWRRGSRFDGCVCDGNNQYDRDDDEDRERNLYGTGKIVHRQFDRDLDDDDDVGGDDNDDGDALWDIAGKVRRVNMLRRDRGRHAYEDGGDYDDGSFHLN</sequence>
<accession>W6UD70</accession>
<dbReference type="CTD" id="36342142"/>
<feature type="region of interest" description="Disordered" evidence="1">
    <location>
        <begin position="149"/>
        <end position="206"/>
    </location>
</feature>
<dbReference type="OMA" id="ERYSCND"/>
<evidence type="ECO:0000256" key="1">
    <source>
        <dbReference type="SAM" id="MobiDB-lite"/>
    </source>
</evidence>
<protein>
    <submittedName>
        <fullName evidence="2">Uncharacterized protein</fullName>
    </submittedName>
</protein>
<gene>
    <name evidence="2" type="ORF">EGR_06427</name>
</gene>